<name>Q06223_RHIML</name>
<feature type="compositionally biased region" description="Basic residues" evidence="1">
    <location>
        <begin position="64"/>
        <end position="75"/>
    </location>
</feature>
<proteinExistence type="evidence at transcript level"/>
<dbReference type="PIR" id="JE0035">
    <property type="entry name" value="JE0035"/>
</dbReference>
<reference evidence="2" key="1">
    <citation type="journal article" date="1989" name="Mol. Gen. Genet.">
        <title>The Rhizobium meliloti fdxN gene encoding a ferredoxin-like protein is necessary for nitrogen fixation and is cotranscribed with nifA and nifB.</title>
        <authorList>
            <person name="Klipp W."/>
            <person name="Reilaender H."/>
            <person name="Schlueter A."/>
            <person name="Krey R."/>
            <person name="Puehler A."/>
        </authorList>
    </citation>
    <scope>NUCLEOTIDE SEQUENCE</scope>
</reference>
<evidence type="ECO:0000313" key="2">
    <source>
        <dbReference type="EMBL" id="CAA36891.1"/>
    </source>
</evidence>
<protein>
    <submittedName>
        <fullName evidence="2">R.meliloti fdxN ferredoxin-like protein</fullName>
    </submittedName>
</protein>
<dbReference type="AlphaFoldDB" id="Q06223"/>
<sequence length="75" mass="8707">MFRQNFDFKVLQHKEREEPQEVVGEQGRNLRGSTKLCVEIASTRGMTETATSLAERTDHESHNPHNRRRLVGVYP</sequence>
<evidence type="ECO:0000256" key="1">
    <source>
        <dbReference type="SAM" id="MobiDB-lite"/>
    </source>
</evidence>
<dbReference type="EMBL" id="X52662">
    <property type="protein sequence ID" value="CAA36891.1"/>
    <property type="molecule type" value="mRNA"/>
</dbReference>
<organism evidence="2">
    <name type="scientific">Rhizobium meliloti</name>
    <name type="common">Ensifer meliloti</name>
    <name type="synonym">Sinorhizobium meliloti</name>
    <dbReference type="NCBI Taxonomy" id="382"/>
    <lineage>
        <taxon>Bacteria</taxon>
        <taxon>Pseudomonadati</taxon>
        <taxon>Pseudomonadota</taxon>
        <taxon>Alphaproteobacteria</taxon>
        <taxon>Hyphomicrobiales</taxon>
        <taxon>Rhizobiaceae</taxon>
        <taxon>Sinorhizobium/Ensifer group</taxon>
        <taxon>Sinorhizobium</taxon>
    </lineage>
</organism>
<feature type="region of interest" description="Disordered" evidence="1">
    <location>
        <begin position="47"/>
        <end position="75"/>
    </location>
</feature>
<accession>Q06223</accession>